<dbReference type="AlphaFoldDB" id="A0A0S4KN21"/>
<proteinExistence type="predicted"/>
<dbReference type="KEGG" id="nio:NITINOP_0877"/>
<gene>
    <name evidence="1" type="ORF">NITINOP_0877</name>
</gene>
<sequence>MGERSNAPPYFFSDHFNHCRSTTWGADLSYPHPNLRRFPPVQAGVWAPGRLQCVKLRKAAHNRRQGAVSHRVGDQIPPQILVEGVAKYWQVKLLEVRNTILTAFHGDWDRQGPRAYAHGNLPNGQRECCGEDDQKNTSLGWGSFNSWTRCAGIAAESDQQATLCPPWG</sequence>
<reference evidence="2" key="1">
    <citation type="submission" date="2015-09" db="EMBL/GenBank/DDBJ databases">
        <authorList>
            <person name="Daims H."/>
        </authorList>
    </citation>
    <scope>NUCLEOTIDE SEQUENCE [LARGE SCALE GENOMIC DNA]</scope>
</reference>
<accession>A0A0S4KN21</accession>
<dbReference type="STRING" id="1715989.NITINOP_0877"/>
<keyword evidence="2" id="KW-1185">Reference proteome</keyword>
<dbReference type="Proteomes" id="UP000066284">
    <property type="component" value="Chromosome 1"/>
</dbReference>
<evidence type="ECO:0000313" key="1">
    <source>
        <dbReference type="EMBL" id="CUQ65852.1"/>
    </source>
</evidence>
<name>A0A0S4KN21_9BACT</name>
<organism evidence="1 2">
    <name type="scientific">Candidatus Nitrospira inopinata</name>
    <dbReference type="NCBI Taxonomy" id="1715989"/>
    <lineage>
        <taxon>Bacteria</taxon>
        <taxon>Pseudomonadati</taxon>
        <taxon>Nitrospirota</taxon>
        <taxon>Nitrospiria</taxon>
        <taxon>Nitrospirales</taxon>
        <taxon>Nitrospiraceae</taxon>
        <taxon>Nitrospira</taxon>
    </lineage>
</organism>
<evidence type="ECO:0000313" key="2">
    <source>
        <dbReference type="Proteomes" id="UP000066284"/>
    </source>
</evidence>
<protein>
    <submittedName>
        <fullName evidence="1">Uncharacterized protein</fullName>
    </submittedName>
</protein>
<dbReference type="EMBL" id="LN885086">
    <property type="protein sequence ID" value="CUQ65852.1"/>
    <property type="molecule type" value="Genomic_DNA"/>
</dbReference>